<accession>A0A4D6MJ64</accession>
<name>A0A4D6MJ64_VIGUN</name>
<evidence type="ECO:0000313" key="2">
    <source>
        <dbReference type="EMBL" id="QCD99764.1"/>
    </source>
</evidence>
<feature type="coiled-coil region" evidence="1">
    <location>
        <begin position="38"/>
        <end position="65"/>
    </location>
</feature>
<keyword evidence="1" id="KW-0175">Coiled coil</keyword>
<dbReference type="AlphaFoldDB" id="A0A4D6MJ64"/>
<sequence>MLSEDDKKNPIVASALQIQDEGTSKFSYNGGDARSAENAALQEKFETHERLIMKMKAEIKNLQADPPAPEGNDLNKVGGYPFEKNQCEQVEEKNVHGDLTTTVEADPCDVEEKI</sequence>
<dbReference type="Proteomes" id="UP000501690">
    <property type="component" value="Linkage Group LG7"/>
</dbReference>
<keyword evidence="3" id="KW-1185">Reference proteome</keyword>
<reference evidence="2 3" key="1">
    <citation type="submission" date="2019-04" db="EMBL/GenBank/DDBJ databases">
        <title>An improved genome assembly and genetic linkage map for asparagus bean, Vigna unguiculata ssp. sesquipedialis.</title>
        <authorList>
            <person name="Xia Q."/>
            <person name="Zhang R."/>
            <person name="Dong Y."/>
        </authorList>
    </citation>
    <scope>NUCLEOTIDE SEQUENCE [LARGE SCALE GENOMIC DNA]</scope>
    <source>
        <tissue evidence="2">Leaf</tissue>
    </source>
</reference>
<gene>
    <name evidence="2" type="ORF">DEO72_LG7g1050</name>
</gene>
<evidence type="ECO:0000256" key="1">
    <source>
        <dbReference type="SAM" id="Coils"/>
    </source>
</evidence>
<organism evidence="2 3">
    <name type="scientific">Vigna unguiculata</name>
    <name type="common">Cowpea</name>
    <dbReference type="NCBI Taxonomy" id="3917"/>
    <lineage>
        <taxon>Eukaryota</taxon>
        <taxon>Viridiplantae</taxon>
        <taxon>Streptophyta</taxon>
        <taxon>Embryophyta</taxon>
        <taxon>Tracheophyta</taxon>
        <taxon>Spermatophyta</taxon>
        <taxon>Magnoliopsida</taxon>
        <taxon>eudicotyledons</taxon>
        <taxon>Gunneridae</taxon>
        <taxon>Pentapetalae</taxon>
        <taxon>rosids</taxon>
        <taxon>fabids</taxon>
        <taxon>Fabales</taxon>
        <taxon>Fabaceae</taxon>
        <taxon>Papilionoideae</taxon>
        <taxon>50 kb inversion clade</taxon>
        <taxon>NPAAA clade</taxon>
        <taxon>indigoferoid/millettioid clade</taxon>
        <taxon>Phaseoleae</taxon>
        <taxon>Vigna</taxon>
    </lineage>
</organism>
<evidence type="ECO:0000313" key="3">
    <source>
        <dbReference type="Proteomes" id="UP000501690"/>
    </source>
</evidence>
<dbReference type="EMBL" id="CP039351">
    <property type="protein sequence ID" value="QCD99764.1"/>
    <property type="molecule type" value="Genomic_DNA"/>
</dbReference>
<protein>
    <submittedName>
        <fullName evidence="2">Uncharacterized protein</fullName>
    </submittedName>
</protein>
<proteinExistence type="predicted"/>